<dbReference type="OrthoDB" id="10617824at2759"/>
<feature type="compositionally biased region" description="Low complexity" evidence="2">
    <location>
        <begin position="118"/>
        <end position="137"/>
    </location>
</feature>
<dbReference type="GeneID" id="63685637"/>
<dbReference type="RefSeq" id="XP_040626045.1">
    <property type="nucleotide sequence ID" value="XM_040770575.1"/>
</dbReference>
<feature type="compositionally biased region" description="Low complexity" evidence="2">
    <location>
        <begin position="436"/>
        <end position="461"/>
    </location>
</feature>
<gene>
    <name evidence="3" type="ORF">DACRYDRAFT_118402</name>
</gene>
<feature type="compositionally biased region" description="Acidic residues" evidence="2">
    <location>
        <begin position="528"/>
        <end position="538"/>
    </location>
</feature>
<feature type="compositionally biased region" description="Basic and acidic residues" evidence="2">
    <location>
        <begin position="484"/>
        <end position="499"/>
    </location>
</feature>
<feature type="region of interest" description="Disordered" evidence="2">
    <location>
        <begin position="117"/>
        <end position="209"/>
    </location>
</feature>
<proteinExistence type="predicted"/>
<feature type="compositionally biased region" description="Pro residues" evidence="2">
    <location>
        <begin position="462"/>
        <end position="477"/>
    </location>
</feature>
<sequence length="607" mass="64725">MPHHTIPLPLSAHPQPHPQEERKSSRLFTRVKHALLRTSPRADKFSDAGSEGDPRDREVIDVRRLEKDKYDRGVEAAYEVSLTRLLLARSIYRSKQPTARASPEPSTPTSVLPRIHIHPFSAPHPHSPHHLTSPLPLLEEDDAPSSYPSSTGGAASDCETSTYRPSIRKRGSDTIRVSRPTTATSRRHEPTYAEASVQCSPTEMGSSGGQESFPLAAMARIRTLEQELSELQAAHAVSTHESDDLRLSLSNAQREVEALHLEHLISEKFIETIKVENRELLMDLAHLSGADAASVSHLGLGSRGWEEEGSDMVPTRPTSVASSFDAQSWLSSGAWSAPPLSGGGRSQRAASRDSAPIVLGAERKTPEAGNLSLPLPITFPPGAAHGQTSPTTPNGNGFPNGSMLGTPPGTGISVSVGIGAAPSALHNHHRRPTATSISSSCSSAYDSSSPPSHLSVTLPHAHPYPPIPPPPPPPPAHVPIQVQGKRERERKLGPQRRDSISSLRRTSHSHTPTQPSPLALDVLSHEDTEGDVEADGSEEGIGGAVDTGLMGTVRRESCEESPVKNRSPSVYYGAELSRTSTVASSVVSASVMSGTDGEETAEAAGRV</sequence>
<protein>
    <submittedName>
        <fullName evidence="3">Uncharacterized protein</fullName>
    </submittedName>
</protein>
<organism evidence="3 4">
    <name type="scientific">Dacryopinax primogenitus (strain DJM 731)</name>
    <name type="common">Brown rot fungus</name>
    <dbReference type="NCBI Taxonomy" id="1858805"/>
    <lineage>
        <taxon>Eukaryota</taxon>
        <taxon>Fungi</taxon>
        <taxon>Dikarya</taxon>
        <taxon>Basidiomycota</taxon>
        <taxon>Agaricomycotina</taxon>
        <taxon>Dacrymycetes</taxon>
        <taxon>Dacrymycetales</taxon>
        <taxon>Dacrymycetaceae</taxon>
        <taxon>Dacryopinax</taxon>
    </lineage>
</organism>
<keyword evidence="1" id="KW-0175">Coiled coil</keyword>
<feature type="region of interest" description="Disordered" evidence="2">
    <location>
        <begin position="527"/>
        <end position="546"/>
    </location>
</feature>
<evidence type="ECO:0000313" key="4">
    <source>
        <dbReference type="Proteomes" id="UP000030653"/>
    </source>
</evidence>
<name>M5G5W2_DACPD</name>
<evidence type="ECO:0000313" key="3">
    <source>
        <dbReference type="EMBL" id="EJT99147.1"/>
    </source>
</evidence>
<dbReference type="AlphaFoldDB" id="M5G5W2"/>
<accession>M5G5W2</accession>
<feature type="compositionally biased region" description="Polar residues" evidence="2">
    <location>
        <begin position="386"/>
        <end position="399"/>
    </location>
</feature>
<feature type="region of interest" description="Disordered" evidence="2">
    <location>
        <begin position="1"/>
        <end position="26"/>
    </location>
</feature>
<dbReference type="HOGENOM" id="CLU_449783_0_0_1"/>
<feature type="coiled-coil region" evidence="1">
    <location>
        <begin position="221"/>
        <end position="262"/>
    </location>
</feature>
<dbReference type="Proteomes" id="UP000030653">
    <property type="component" value="Unassembled WGS sequence"/>
</dbReference>
<dbReference type="EMBL" id="JH795871">
    <property type="protein sequence ID" value="EJT99147.1"/>
    <property type="molecule type" value="Genomic_DNA"/>
</dbReference>
<reference evidence="3 4" key="1">
    <citation type="journal article" date="2012" name="Science">
        <title>The Paleozoic origin of enzymatic lignin decomposition reconstructed from 31 fungal genomes.</title>
        <authorList>
            <person name="Floudas D."/>
            <person name="Binder M."/>
            <person name="Riley R."/>
            <person name="Barry K."/>
            <person name="Blanchette R.A."/>
            <person name="Henrissat B."/>
            <person name="Martinez A.T."/>
            <person name="Otillar R."/>
            <person name="Spatafora J.W."/>
            <person name="Yadav J.S."/>
            <person name="Aerts A."/>
            <person name="Benoit I."/>
            <person name="Boyd A."/>
            <person name="Carlson A."/>
            <person name="Copeland A."/>
            <person name="Coutinho P.M."/>
            <person name="de Vries R.P."/>
            <person name="Ferreira P."/>
            <person name="Findley K."/>
            <person name="Foster B."/>
            <person name="Gaskell J."/>
            <person name="Glotzer D."/>
            <person name="Gorecki P."/>
            <person name="Heitman J."/>
            <person name="Hesse C."/>
            <person name="Hori C."/>
            <person name="Igarashi K."/>
            <person name="Jurgens J.A."/>
            <person name="Kallen N."/>
            <person name="Kersten P."/>
            <person name="Kohler A."/>
            <person name="Kuees U."/>
            <person name="Kumar T.K.A."/>
            <person name="Kuo A."/>
            <person name="LaButti K."/>
            <person name="Larrondo L.F."/>
            <person name="Lindquist E."/>
            <person name="Ling A."/>
            <person name="Lombard V."/>
            <person name="Lucas S."/>
            <person name="Lundell T."/>
            <person name="Martin R."/>
            <person name="McLaughlin D.J."/>
            <person name="Morgenstern I."/>
            <person name="Morin E."/>
            <person name="Murat C."/>
            <person name="Nagy L.G."/>
            <person name="Nolan M."/>
            <person name="Ohm R.A."/>
            <person name="Patyshakuliyeva A."/>
            <person name="Rokas A."/>
            <person name="Ruiz-Duenas F.J."/>
            <person name="Sabat G."/>
            <person name="Salamov A."/>
            <person name="Samejima M."/>
            <person name="Schmutz J."/>
            <person name="Slot J.C."/>
            <person name="St John F."/>
            <person name="Stenlid J."/>
            <person name="Sun H."/>
            <person name="Sun S."/>
            <person name="Syed K."/>
            <person name="Tsang A."/>
            <person name="Wiebenga A."/>
            <person name="Young D."/>
            <person name="Pisabarro A."/>
            <person name="Eastwood D.C."/>
            <person name="Martin F."/>
            <person name="Cullen D."/>
            <person name="Grigoriev I.V."/>
            <person name="Hibbett D.S."/>
        </authorList>
    </citation>
    <scope>NUCLEOTIDE SEQUENCE [LARGE SCALE GENOMIC DNA]</scope>
    <source>
        <strain evidence="3 4">DJM-731 SS1</strain>
    </source>
</reference>
<feature type="compositionally biased region" description="Polar residues" evidence="2">
    <location>
        <begin position="146"/>
        <end position="164"/>
    </location>
</feature>
<evidence type="ECO:0000256" key="1">
    <source>
        <dbReference type="SAM" id="Coils"/>
    </source>
</evidence>
<feature type="region of interest" description="Disordered" evidence="2">
    <location>
        <begin position="362"/>
        <end position="520"/>
    </location>
</feature>
<feature type="compositionally biased region" description="Polar residues" evidence="2">
    <location>
        <begin position="500"/>
        <end position="513"/>
    </location>
</feature>
<keyword evidence="4" id="KW-1185">Reference proteome</keyword>
<evidence type="ECO:0000256" key="2">
    <source>
        <dbReference type="SAM" id="MobiDB-lite"/>
    </source>
</evidence>